<dbReference type="InterPro" id="IPR018114">
    <property type="entry name" value="TRYPSIN_HIS"/>
</dbReference>
<dbReference type="GO" id="GO:0004252">
    <property type="term" value="F:serine-type endopeptidase activity"/>
    <property type="evidence" value="ECO:0007669"/>
    <property type="project" value="InterPro"/>
</dbReference>
<proteinExistence type="predicted"/>
<dbReference type="InterPro" id="IPR001254">
    <property type="entry name" value="Trypsin_dom"/>
</dbReference>
<dbReference type="GeneTree" id="ENSGT00990000205730"/>
<reference evidence="3" key="2">
    <citation type="submission" date="2025-08" db="UniProtKB">
        <authorList>
            <consortium name="Ensembl"/>
        </authorList>
    </citation>
    <scope>IDENTIFICATION</scope>
</reference>
<accession>A0AAY4CWX5</accession>
<reference evidence="3" key="3">
    <citation type="submission" date="2025-09" db="UniProtKB">
        <authorList>
            <consortium name="Ensembl"/>
        </authorList>
    </citation>
    <scope>IDENTIFICATION</scope>
</reference>
<evidence type="ECO:0000259" key="2">
    <source>
        <dbReference type="Pfam" id="PF00089"/>
    </source>
</evidence>
<dbReference type="GO" id="GO:0006508">
    <property type="term" value="P:proteolysis"/>
    <property type="evidence" value="ECO:0007669"/>
    <property type="project" value="InterPro"/>
</dbReference>
<dbReference type="Pfam" id="PF00089">
    <property type="entry name" value="Trypsin"/>
    <property type="match status" value="1"/>
</dbReference>
<organism evidence="3 4">
    <name type="scientific">Denticeps clupeoides</name>
    <name type="common">denticle herring</name>
    <dbReference type="NCBI Taxonomy" id="299321"/>
    <lineage>
        <taxon>Eukaryota</taxon>
        <taxon>Metazoa</taxon>
        <taxon>Chordata</taxon>
        <taxon>Craniata</taxon>
        <taxon>Vertebrata</taxon>
        <taxon>Euteleostomi</taxon>
        <taxon>Actinopterygii</taxon>
        <taxon>Neopterygii</taxon>
        <taxon>Teleostei</taxon>
        <taxon>Clupei</taxon>
        <taxon>Clupeiformes</taxon>
        <taxon>Denticipitoidei</taxon>
        <taxon>Denticipitidae</taxon>
        <taxon>Denticeps</taxon>
    </lineage>
</organism>
<dbReference type="AlphaFoldDB" id="A0AAY4CWX5"/>
<sequence length="129" mass="14540">HRFAVLFTSLDGILIGAVIKSSGQRIIGGQEVVPYSIKYQASIQYNRVHYCGGTLIRPQWVVSAAHCWRPSSLIQVVLNHREHALRRLAVRGQRLLPGETRTCPWSSGSYVNQMNTLNLQLNRTVVFLV</sequence>
<feature type="domain" description="Peptidase S1" evidence="2">
    <location>
        <begin position="26"/>
        <end position="80"/>
    </location>
</feature>
<dbReference type="PANTHER" id="PTHR24276">
    <property type="entry name" value="POLYSERASE-RELATED"/>
    <property type="match status" value="1"/>
</dbReference>
<evidence type="ECO:0000313" key="4">
    <source>
        <dbReference type="Proteomes" id="UP000694580"/>
    </source>
</evidence>
<dbReference type="Gene3D" id="2.40.10.10">
    <property type="entry name" value="Trypsin-like serine proteases"/>
    <property type="match status" value="1"/>
</dbReference>
<dbReference type="InterPro" id="IPR009003">
    <property type="entry name" value="Peptidase_S1_PA"/>
</dbReference>
<reference evidence="3 4" key="1">
    <citation type="submission" date="2020-06" db="EMBL/GenBank/DDBJ databases">
        <authorList>
            <consortium name="Wellcome Sanger Institute Data Sharing"/>
        </authorList>
    </citation>
    <scope>NUCLEOTIDE SEQUENCE [LARGE SCALE GENOMIC DNA]</scope>
</reference>
<dbReference type="SUPFAM" id="SSF50494">
    <property type="entry name" value="Trypsin-like serine proteases"/>
    <property type="match status" value="1"/>
</dbReference>
<dbReference type="InterPro" id="IPR050430">
    <property type="entry name" value="Peptidase_S1"/>
</dbReference>
<keyword evidence="4" id="KW-1185">Reference proteome</keyword>
<keyword evidence="1" id="KW-1015">Disulfide bond</keyword>
<evidence type="ECO:0000256" key="1">
    <source>
        <dbReference type="ARBA" id="ARBA00023157"/>
    </source>
</evidence>
<protein>
    <recommendedName>
        <fullName evidence="2">Peptidase S1 domain-containing protein</fullName>
    </recommendedName>
</protein>
<dbReference type="InterPro" id="IPR043504">
    <property type="entry name" value="Peptidase_S1_PA_chymotrypsin"/>
</dbReference>
<dbReference type="Proteomes" id="UP000694580">
    <property type="component" value="Chromosome 10"/>
</dbReference>
<dbReference type="Ensembl" id="ENSDCDT00010046798.1">
    <property type="protein sequence ID" value="ENSDCDP00010037254.1"/>
    <property type="gene ID" value="ENSDCDG00010024294.1"/>
</dbReference>
<evidence type="ECO:0000313" key="3">
    <source>
        <dbReference type="Ensembl" id="ENSDCDP00010037254.1"/>
    </source>
</evidence>
<name>A0AAY4CWX5_9TELE</name>
<dbReference type="PANTHER" id="PTHR24276:SF98">
    <property type="entry name" value="FI18310P1-RELATED"/>
    <property type="match status" value="1"/>
</dbReference>
<dbReference type="PROSITE" id="PS00134">
    <property type="entry name" value="TRYPSIN_HIS"/>
    <property type="match status" value="1"/>
</dbReference>